<comment type="caution">
    <text evidence="1">The sequence shown here is derived from an EMBL/GenBank/DDBJ whole genome shotgun (WGS) entry which is preliminary data.</text>
</comment>
<evidence type="ECO:0000313" key="2">
    <source>
        <dbReference type="Proteomes" id="UP000288216"/>
    </source>
</evidence>
<sequence length="65" mass="7663">KGLLVDIQPFTHCVISNFIQSQTFLEGLQNELLKLNFHEKSNDLYKFKQSDDLRKKKGYHIPSLR</sequence>
<dbReference type="GO" id="GO:0005737">
    <property type="term" value="C:cytoplasm"/>
    <property type="evidence" value="ECO:0007669"/>
    <property type="project" value="TreeGrafter"/>
</dbReference>
<keyword evidence="2" id="KW-1185">Reference proteome</keyword>
<dbReference type="STRING" id="75743.A0A401Q5X6"/>
<evidence type="ECO:0000313" key="1">
    <source>
        <dbReference type="EMBL" id="GCB80776.1"/>
    </source>
</evidence>
<dbReference type="GO" id="GO:0031543">
    <property type="term" value="F:peptidyl-proline dioxygenase activity"/>
    <property type="evidence" value="ECO:0007669"/>
    <property type="project" value="TreeGrafter"/>
</dbReference>
<dbReference type="PANTHER" id="PTHR12117">
    <property type="entry name" value="HISTONE ACETYLTRANSFERASE COMPLEX"/>
    <property type="match status" value="1"/>
</dbReference>
<accession>A0A401Q5X6</accession>
<dbReference type="GO" id="GO:0006449">
    <property type="term" value="P:regulation of translational termination"/>
    <property type="evidence" value="ECO:0007669"/>
    <property type="project" value="TreeGrafter"/>
</dbReference>
<gene>
    <name evidence="1" type="ORF">scyTo_0022933</name>
</gene>
<organism evidence="1 2">
    <name type="scientific">Scyliorhinus torazame</name>
    <name type="common">Cloudy catshark</name>
    <name type="synonym">Catulus torazame</name>
    <dbReference type="NCBI Taxonomy" id="75743"/>
    <lineage>
        <taxon>Eukaryota</taxon>
        <taxon>Metazoa</taxon>
        <taxon>Chordata</taxon>
        <taxon>Craniata</taxon>
        <taxon>Vertebrata</taxon>
        <taxon>Chondrichthyes</taxon>
        <taxon>Elasmobranchii</taxon>
        <taxon>Galeomorphii</taxon>
        <taxon>Galeoidea</taxon>
        <taxon>Carcharhiniformes</taxon>
        <taxon>Scyliorhinidae</taxon>
        <taxon>Scyliorhinus</taxon>
    </lineage>
</organism>
<dbReference type="InterPro" id="IPR051842">
    <property type="entry name" value="uS12_prolyl_hydroxylase"/>
</dbReference>
<dbReference type="Proteomes" id="UP000288216">
    <property type="component" value="Unassembled WGS sequence"/>
</dbReference>
<dbReference type="EMBL" id="BFAA01024924">
    <property type="protein sequence ID" value="GCB80776.1"/>
    <property type="molecule type" value="Genomic_DNA"/>
</dbReference>
<protein>
    <submittedName>
        <fullName evidence="1">Uncharacterized protein</fullName>
    </submittedName>
</protein>
<dbReference type="AlphaFoldDB" id="A0A401Q5X6"/>
<reference evidence="1 2" key="1">
    <citation type="journal article" date="2018" name="Nat. Ecol. Evol.">
        <title>Shark genomes provide insights into elasmobranch evolution and the origin of vertebrates.</title>
        <authorList>
            <person name="Hara Y"/>
            <person name="Yamaguchi K"/>
            <person name="Onimaru K"/>
            <person name="Kadota M"/>
            <person name="Koyanagi M"/>
            <person name="Keeley SD"/>
            <person name="Tatsumi K"/>
            <person name="Tanaka K"/>
            <person name="Motone F"/>
            <person name="Kageyama Y"/>
            <person name="Nozu R"/>
            <person name="Adachi N"/>
            <person name="Nishimura O"/>
            <person name="Nakagawa R"/>
            <person name="Tanegashima C"/>
            <person name="Kiyatake I"/>
            <person name="Matsumoto R"/>
            <person name="Murakumo K"/>
            <person name="Nishida K"/>
            <person name="Terakita A"/>
            <person name="Kuratani S"/>
            <person name="Sato K"/>
            <person name="Hyodo S Kuraku.S."/>
        </authorList>
    </citation>
    <scope>NUCLEOTIDE SEQUENCE [LARGE SCALE GENOMIC DNA]</scope>
</reference>
<dbReference type="OrthoDB" id="430522at2759"/>
<feature type="non-terminal residue" evidence="1">
    <location>
        <position position="1"/>
    </location>
</feature>
<name>A0A401Q5X6_SCYTO</name>
<dbReference type="Gene3D" id="2.60.120.620">
    <property type="entry name" value="q2cbj1_9rhob like domain"/>
    <property type="match status" value="1"/>
</dbReference>
<dbReference type="PANTHER" id="PTHR12117:SF0">
    <property type="entry name" value="PROLYL 3-HYDROXYLASE OGFOD1"/>
    <property type="match status" value="1"/>
</dbReference>
<proteinExistence type="predicted"/>